<protein>
    <recommendedName>
        <fullName evidence="2">YTH domain-containing protein</fullName>
    </recommendedName>
</protein>
<proteinExistence type="predicted"/>
<feature type="compositionally biased region" description="Polar residues" evidence="1">
    <location>
        <begin position="268"/>
        <end position="277"/>
    </location>
</feature>
<feature type="domain" description="YTH" evidence="2">
    <location>
        <begin position="330"/>
        <end position="428"/>
    </location>
</feature>
<evidence type="ECO:0000259" key="2">
    <source>
        <dbReference type="PROSITE" id="PS50882"/>
    </source>
</evidence>
<dbReference type="GO" id="GO:0005737">
    <property type="term" value="C:cytoplasm"/>
    <property type="evidence" value="ECO:0007669"/>
    <property type="project" value="TreeGrafter"/>
</dbReference>
<evidence type="ECO:0000256" key="1">
    <source>
        <dbReference type="SAM" id="MobiDB-lite"/>
    </source>
</evidence>
<dbReference type="Gene3D" id="3.10.590.10">
    <property type="entry name" value="ph1033 like domains"/>
    <property type="match status" value="1"/>
</dbReference>
<feature type="region of interest" description="Disordered" evidence="1">
    <location>
        <begin position="190"/>
        <end position="251"/>
    </location>
</feature>
<dbReference type="PANTHER" id="PTHR12357:SF89">
    <property type="entry name" value="YTH DOMAIN-CONTAINING FAMILY PROTEIN"/>
    <property type="match status" value="1"/>
</dbReference>
<dbReference type="CDD" id="cd21134">
    <property type="entry name" value="YTH"/>
    <property type="match status" value="1"/>
</dbReference>
<evidence type="ECO:0000313" key="3">
    <source>
        <dbReference type="EMBL" id="PKI84399.1"/>
    </source>
</evidence>
<sequence>MPADPRSIWGAMRAEDGGYAGHPPPSFPRSPSATSDTSAGETVQRAYMRSHGGIQQDSKPPLTIRVPDMYSGQRTVSRSSFSATAPRESFGERSRPRAGMGRKSISTAFVHDSLPTSFLNVPRHSAPQSLLEAQFSEARTGFSSSDARPQMLPIRGQGELFLRTGESEARLDPKGDSALLSYRMASMQWPPPKLQPGAARRPTSPPARRHGSLCIDTSTAGTHRRSVSVRGPSSAVWPPSRSELPVTPTWNAPRRNSDVSLAFGDMSLTDTPRSPSGSCIPRERSPLATVPQTALEDGNGAMASGPLEYPPYWPYGYMMAYSAMELPVPARAFVIKSFTEIDVEKSLIHGVWSSTERGNRRLNDAWRMSGETGPIYLFYSVNGSGRFCGIAQMTSGLDYSRSSTMWAEGTRWKGLFSTCPTDNCGALP</sequence>
<organism evidence="3 4">
    <name type="scientific">Malassezia vespertilionis</name>
    <dbReference type="NCBI Taxonomy" id="2020962"/>
    <lineage>
        <taxon>Eukaryota</taxon>
        <taxon>Fungi</taxon>
        <taxon>Dikarya</taxon>
        <taxon>Basidiomycota</taxon>
        <taxon>Ustilaginomycotina</taxon>
        <taxon>Malasseziomycetes</taxon>
        <taxon>Malasseziales</taxon>
        <taxon>Malasseziaceae</taxon>
        <taxon>Malassezia</taxon>
    </lineage>
</organism>
<dbReference type="EMBL" id="KZ454989">
    <property type="protein sequence ID" value="PKI84399.1"/>
    <property type="molecule type" value="Genomic_DNA"/>
</dbReference>
<accession>A0A2N1JCY7</accession>
<feature type="compositionally biased region" description="Polar residues" evidence="1">
    <location>
        <begin position="29"/>
        <end position="41"/>
    </location>
</feature>
<reference evidence="3 4" key="1">
    <citation type="submission" date="2017-10" db="EMBL/GenBank/DDBJ databases">
        <title>A novel species of cold-tolerant Malassezia isolated from bats.</title>
        <authorList>
            <person name="Lorch J.M."/>
            <person name="Palmer J.M."/>
            <person name="Vanderwolf K.J."/>
            <person name="Schmidt K.Z."/>
            <person name="Verant M.L."/>
            <person name="Weller T.J."/>
            <person name="Blehert D.S."/>
        </authorList>
    </citation>
    <scope>NUCLEOTIDE SEQUENCE [LARGE SCALE GENOMIC DNA]</scope>
    <source>
        <strain evidence="3 4">NWHC:44797-103</strain>
    </source>
</reference>
<dbReference type="Proteomes" id="UP000232875">
    <property type="component" value="Unassembled WGS sequence"/>
</dbReference>
<dbReference type="GO" id="GO:0003729">
    <property type="term" value="F:mRNA binding"/>
    <property type="evidence" value="ECO:0007669"/>
    <property type="project" value="TreeGrafter"/>
</dbReference>
<dbReference type="PROSITE" id="PS50882">
    <property type="entry name" value="YTH"/>
    <property type="match status" value="1"/>
</dbReference>
<evidence type="ECO:0000313" key="4">
    <source>
        <dbReference type="Proteomes" id="UP000232875"/>
    </source>
</evidence>
<feature type="compositionally biased region" description="Polar residues" evidence="1">
    <location>
        <begin position="72"/>
        <end position="83"/>
    </location>
</feature>
<feature type="region of interest" description="Disordered" evidence="1">
    <location>
        <begin position="268"/>
        <end position="288"/>
    </location>
</feature>
<feature type="region of interest" description="Disordered" evidence="1">
    <location>
        <begin position="71"/>
        <end position="102"/>
    </location>
</feature>
<dbReference type="OrthoDB" id="306690at2759"/>
<dbReference type="InterPro" id="IPR007275">
    <property type="entry name" value="YTH_domain"/>
</dbReference>
<dbReference type="AlphaFoldDB" id="A0A2N1JCY7"/>
<gene>
    <name evidence="3" type="ORF">MVES_001462</name>
</gene>
<dbReference type="STRING" id="2020962.A0A2N1JCY7"/>
<dbReference type="PANTHER" id="PTHR12357">
    <property type="entry name" value="YTH YT521-B HOMOLOGY DOMAIN-CONTAINING"/>
    <property type="match status" value="1"/>
</dbReference>
<dbReference type="GO" id="GO:1990247">
    <property type="term" value="F:N6-methyladenosine-containing RNA reader activity"/>
    <property type="evidence" value="ECO:0007669"/>
    <property type="project" value="TreeGrafter"/>
</dbReference>
<feature type="region of interest" description="Disordered" evidence="1">
    <location>
        <begin position="1"/>
        <end position="45"/>
    </location>
</feature>
<dbReference type="GO" id="GO:0061157">
    <property type="term" value="P:mRNA destabilization"/>
    <property type="evidence" value="ECO:0007669"/>
    <property type="project" value="TreeGrafter"/>
</dbReference>
<name>A0A2N1JCY7_9BASI</name>
<dbReference type="Pfam" id="PF04146">
    <property type="entry name" value="YTH"/>
    <property type="match status" value="1"/>
</dbReference>
<keyword evidence="4" id="KW-1185">Reference proteome</keyword>
<dbReference type="InterPro" id="IPR045168">
    <property type="entry name" value="YTH_prot"/>
</dbReference>